<feature type="compositionally biased region" description="Acidic residues" evidence="1">
    <location>
        <begin position="182"/>
        <end position="192"/>
    </location>
</feature>
<protein>
    <submittedName>
        <fullName evidence="2">Uncharacterized protein</fullName>
    </submittedName>
</protein>
<sequence>MALMPIFRPSWLASAGLPDYVRDPKTVSEIEGEGEEEPVHKEGEEEHVHKNKDKGKGVVIEEGGDGEGANWVDWDRENAEWVADSKDDLYDGEDSVDYAEDDECFDANIDKDTEWAGFLQDDHEDEMRWPWGEIKKYLDAVRDPKTVAEIEGEGEEEPVRKEGEEEHVHKNKDKGKAVVIEEGGDGEGADWVDWDRENAEWVADSKNDLYDGEDSVDYAEDDECFDANIDKDDE</sequence>
<feature type="compositionally biased region" description="Basic and acidic residues" evidence="1">
    <location>
        <begin position="193"/>
        <end position="209"/>
    </location>
</feature>
<comment type="caution">
    <text evidence="2">The sequence shown here is derived from an EMBL/GenBank/DDBJ whole genome shotgun (WGS) entry which is preliminary data.</text>
</comment>
<accession>A0AAE1YYG8</accession>
<evidence type="ECO:0000256" key="1">
    <source>
        <dbReference type="SAM" id="MobiDB-lite"/>
    </source>
</evidence>
<feature type="compositionally biased region" description="Basic and acidic residues" evidence="1">
    <location>
        <begin position="37"/>
        <end position="48"/>
    </location>
</feature>
<evidence type="ECO:0000313" key="3">
    <source>
        <dbReference type="Proteomes" id="UP001293254"/>
    </source>
</evidence>
<keyword evidence="3" id="KW-1185">Reference proteome</keyword>
<evidence type="ECO:0000313" key="2">
    <source>
        <dbReference type="EMBL" id="KAK4438323.1"/>
    </source>
</evidence>
<gene>
    <name evidence="2" type="ORF">Salat_0166600</name>
</gene>
<reference evidence="2" key="1">
    <citation type="submission" date="2020-06" db="EMBL/GenBank/DDBJ databases">
        <authorList>
            <person name="Li T."/>
            <person name="Hu X."/>
            <person name="Zhang T."/>
            <person name="Song X."/>
            <person name="Zhang H."/>
            <person name="Dai N."/>
            <person name="Sheng W."/>
            <person name="Hou X."/>
            <person name="Wei L."/>
        </authorList>
    </citation>
    <scope>NUCLEOTIDE SEQUENCE</scope>
    <source>
        <strain evidence="2">3651</strain>
        <tissue evidence="2">Leaf</tissue>
    </source>
</reference>
<dbReference type="Proteomes" id="UP001293254">
    <property type="component" value="Unassembled WGS sequence"/>
</dbReference>
<feature type="region of interest" description="Disordered" evidence="1">
    <location>
        <begin position="148"/>
        <end position="234"/>
    </location>
</feature>
<organism evidence="2 3">
    <name type="scientific">Sesamum alatum</name>
    <dbReference type="NCBI Taxonomy" id="300844"/>
    <lineage>
        <taxon>Eukaryota</taxon>
        <taxon>Viridiplantae</taxon>
        <taxon>Streptophyta</taxon>
        <taxon>Embryophyta</taxon>
        <taxon>Tracheophyta</taxon>
        <taxon>Spermatophyta</taxon>
        <taxon>Magnoliopsida</taxon>
        <taxon>eudicotyledons</taxon>
        <taxon>Gunneridae</taxon>
        <taxon>Pentapetalae</taxon>
        <taxon>asterids</taxon>
        <taxon>lamiids</taxon>
        <taxon>Lamiales</taxon>
        <taxon>Pedaliaceae</taxon>
        <taxon>Sesamum</taxon>
    </lineage>
</organism>
<feature type="region of interest" description="Disordered" evidence="1">
    <location>
        <begin position="25"/>
        <end position="71"/>
    </location>
</feature>
<proteinExistence type="predicted"/>
<feature type="compositionally biased region" description="Acidic residues" evidence="1">
    <location>
        <begin position="210"/>
        <end position="234"/>
    </location>
</feature>
<dbReference type="AlphaFoldDB" id="A0AAE1YYG8"/>
<name>A0AAE1YYG8_9LAMI</name>
<dbReference type="EMBL" id="JACGWO010000001">
    <property type="protein sequence ID" value="KAK4438323.1"/>
    <property type="molecule type" value="Genomic_DNA"/>
</dbReference>
<feature type="compositionally biased region" description="Basic and acidic residues" evidence="1">
    <location>
        <begin position="157"/>
        <end position="168"/>
    </location>
</feature>
<reference evidence="2" key="2">
    <citation type="journal article" date="2024" name="Plant">
        <title>Genomic evolution and insights into agronomic trait innovations of Sesamum species.</title>
        <authorList>
            <person name="Miao H."/>
            <person name="Wang L."/>
            <person name="Qu L."/>
            <person name="Liu H."/>
            <person name="Sun Y."/>
            <person name="Le M."/>
            <person name="Wang Q."/>
            <person name="Wei S."/>
            <person name="Zheng Y."/>
            <person name="Lin W."/>
            <person name="Duan Y."/>
            <person name="Cao H."/>
            <person name="Xiong S."/>
            <person name="Wang X."/>
            <person name="Wei L."/>
            <person name="Li C."/>
            <person name="Ma Q."/>
            <person name="Ju M."/>
            <person name="Zhao R."/>
            <person name="Li G."/>
            <person name="Mu C."/>
            <person name="Tian Q."/>
            <person name="Mei H."/>
            <person name="Zhang T."/>
            <person name="Gao T."/>
            <person name="Zhang H."/>
        </authorList>
    </citation>
    <scope>NUCLEOTIDE SEQUENCE</scope>
    <source>
        <strain evidence="2">3651</strain>
    </source>
</reference>